<dbReference type="PANTHER" id="PTHR45138">
    <property type="entry name" value="REGULATORY COMPONENTS OF SENSORY TRANSDUCTION SYSTEM"/>
    <property type="match status" value="1"/>
</dbReference>
<dbReference type="SMART" id="SM00267">
    <property type="entry name" value="GGDEF"/>
    <property type="match status" value="1"/>
</dbReference>
<dbReference type="PANTHER" id="PTHR45138:SF9">
    <property type="entry name" value="DIGUANYLATE CYCLASE DGCM-RELATED"/>
    <property type="match status" value="1"/>
</dbReference>
<keyword evidence="3" id="KW-0548">Nucleotidyltransferase</keyword>
<dbReference type="InterPro" id="IPR029787">
    <property type="entry name" value="Nucleotide_cyclase"/>
</dbReference>
<dbReference type="InterPro" id="IPR000160">
    <property type="entry name" value="GGDEF_dom"/>
</dbReference>
<evidence type="ECO:0000259" key="2">
    <source>
        <dbReference type="PROSITE" id="PS50887"/>
    </source>
</evidence>
<keyword evidence="1" id="KW-0472">Membrane</keyword>
<keyword evidence="4" id="KW-1185">Reference proteome</keyword>
<sequence>MKRVNVFIMCLFLVSVATAISFGKLMTDTGTFLIALLFFWIFSTLYSHLSVIVNKGKIRMDYSISYGLAISLLAGPLGAFIFEGVQRFIVYLIRKMTKTADKEEFIHTFYNIGAFALNNSIAYFLFIWLSPALEHLPLNLGFWLLIMLIVSIVSLLSDCYLITVFSLSGEMKSIKEAFEFIKTRNLFDMGKTAFSNGLLFVFLNEQRWEMLFALFFLNYLVSRSFFEKTNLLQHKMERDKFKEMAYTDFLTEVHNRAFMDHIMNELDQSVEELGIVVCDIDNFKRINDSYNHAVGDRVIQQFAATLRQHLRDEDYLFRSGGEEFTIFLRHRSYDECLVLVEQIRSSVACQPAEAEFKGQPIFIAYTATFGLYYHQTDQLIDMKSAYVSADDLLLFTKDRGKNGFSAKNGKDAVQEPFFVKNGYWSISLDCRRISMPGP</sequence>
<dbReference type="EMBL" id="JAWDIP010000003">
    <property type="protein sequence ID" value="MDY0394357.1"/>
    <property type="molecule type" value="Genomic_DNA"/>
</dbReference>
<comment type="caution">
    <text evidence="3">The sequence shown here is derived from an EMBL/GenBank/DDBJ whole genome shotgun (WGS) entry which is preliminary data.</text>
</comment>
<accession>A0ABU5C6P4</accession>
<dbReference type="CDD" id="cd01949">
    <property type="entry name" value="GGDEF"/>
    <property type="match status" value="1"/>
</dbReference>
<dbReference type="Pfam" id="PF00990">
    <property type="entry name" value="GGDEF"/>
    <property type="match status" value="1"/>
</dbReference>
<dbReference type="GO" id="GO:0052621">
    <property type="term" value="F:diguanylate cyclase activity"/>
    <property type="evidence" value="ECO:0007669"/>
    <property type="project" value="UniProtKB-EC"/>
</dbReference>
<gene>
    <name evidence="3" type="ORF">RWE15_07655</name>
</gene>
<dbReference type="InterPro" id="IPR050469">
    <property type="entry name" value="Diguanylate_Cyclase"/>
</dbReference>
<keyword evidence="1" id="KW-0812">Transmembrane</keyword>
<proteinExistence type="predicted"/>
<dbReference type="EC" id="2.7.7.65" evidence="3"/>
<evidence type="ECO:0000256" key="1">
    <source>
        <dbReference type="SAM" id="Phobius"/>
    </source>
</evidence>
<evidence type="ECO:0000313" key="4">
    <source>
        <dbReference type="Proteomes" id="UP001281447"/>
    </source>
</evidence>
<dbReference type="PROSITE" id="PS50887">
    <property type="entry name" value="GGDEF"/>
    <property type="match status" value="1"/>
</dbReference>
<keyword evidence="1" id="KW-1133">Transmembrane helix</keyword>
<feature type="transmembrane region" description="Helical" evidence="1">
    <location>
        <begin position="141"/>
        <end position="165"/>
    </location>
</feature>
<reference evidence="3 4" key="1">
    <citation type="submission" date="2023-10" db="EMBL/GenBank/DDBJ databases">
        <title>Virgibacillus halophilus 5B73C genome.</title>
        <authorList>
            <person name="Miliotis G."/>
            <person name="Sengupta P."/>
            <person name="Hameed A."/>
            <person name="Chuvochina M."/>
            <person name="Mcdonagh F."/>
            <person name="Simpson A.C."/>
            <person name="Singh N.K."/>
            <person name="Rekha P.D."/>
            <person name="Raman K."/>
            <person name="Hugenholtz P."/>
            <person name="Venkateswaran K."/>
        </authorList>
    </citation>
    <scope>NUCLEOTIDE SEQUENCE [LARGE SCALE GENOMIC DNA]</scope>
    <source>
        <strain evidence="3 4">5B73C</strain>
    </source>
</reference>
<feature type="transmembrane region" description="Helical" evidence="1">
    <location>
        <begin position="105"/>
        <end position="129"/>
    </location>
</feature>
<protein>
    <submittedName>
        <fullName evidence="3">GGDEF domain-containing protein</fullName>
        <ecNumber evidence="3">2.7.7.65</ecNumber>
    </submittedName>
</protein>
<keyword evidence="3" id="KW-0808">Transferase</keyword>
<dbReference type="Gene3D" id="3.30.70.270">
    <property type="match status" value="1"/>
</dbReference>
<dbReference type="InterPro" id="IPR043128">
    <property type="entry name" value="Rev_trsase/Diguanyl_cyclase"/>
</dbReference>
<dbReference type="SUPFAM" id="SSF55073">
    <property type="entry name" value="Nucleotide cyclase"/>
    <property type="match status" value="1"/>
</dbReference>
<organism evidence="3 4">
    <name type="scientific">Tigheibacillus halophilus</name>
    <dbReference type="NCBI Taxonomy" id="361280"/>
    <lineage>
        <taxon>Bacteria</taxon>
        <taxon>Bacillati</taxon>
        <taxon>Bacillota</taxon>
        <taxon>Bacilli</taxon>
        <taxon>Bacillales</taxon>
        <taxon>Bacillaceae</taxon>
        <taxon>Tigheibacillus</taxon>
    </lineage>
</organism>
<feature type="transmembrane region" description="Helical" evidence="1">
    <location>
        <begin position="32"/>
        <end position="52"/>
    </location>
</feature>
<feature type="transmembrane region" description="Helical" evidence="1">
    <location>
        <begin position="64"/>
        <end position="85"/>
    </location>
</feature>
<name>A0ABU5C6P4_9BACI</name>
<feature type="transmembrane region" description="Helical" evidence="1">
    <location>
        <begin position="6"/>
        <end position="25"/>
    </location>
</feature>
<evidence type="ECO:0000313" key="3">
    <source>
        <dbReference type="EMBL" id="MDY0394357.1"/>
    </source>
</evidence>
<dbReference type="Proteomes" id="UP001281447">
    <property type="component" value="Unassembled WGS sequence"/>
</dbReference>
<feature type="domain" description="GGDEF" evidence="2">
    <location>
        <begin position="271"/>
        <end position="409"/>
    </location>
</feature>
<dbReference type="NCBIfam" id="TIGR00254">
    <property type="entry name" value="GGDEF"/>
    <property type="match status" value="1"/>
</dbReference>